<evidence type="ECO:0000313" key="3">
    <source>
        <dbReference type="Proteomes" id="UP000752814"/>
    </source>
</evidence>
<dbReference type="GO" id="GO:0051536">
    <property type="term" value="F:iron-sulfur cluster binding"/>
    <property type="evidence" value="ECO:0007669"/>
    <property type="project" value="InterPro"/>
</dbReference>
<organism evidence="2 3">
    <name type="scientific">Candidatus Methanomassiliicoccus intestinalis</name>
    <dbReference type="NCBI Taxonomy" id="1406512"/>
    <lineage>
        <taxon>Archaea</taxon>
        <taxon>Methanobacteriati</taxon>
        <taxon>Thermoplasmatota</taxon>
        <taxon>Thermoplasmata</taxon>
        <taxon>Methanomassiliicoccales</taxon>
        <taxon>Methanomassiliicoccaceae</taxon>
        <taxon>Methanomassiliicoccus</taxon>
    </lineage>
</organism>
<dbReference type="PROSITE" id="PS51085">
    <property type="entry name" value="2FE2S_FER_2"/>
    <property type="match status" value="1"/>
</dbReference>
<dbReference type="InterPro" id="IPR040506">
    <property type="entry name" value="RACo_linker"/>
</dbReference>
<dbReference type="Gene3D" id="3.10.20.880">
    <property type="match status" value="1"/>
</dbReference>
<sequence length="577" mass="62317">MKHTITFFPGNKTVEVEDGTTVFKAAVEAGIETGGNCGGTGSCGRCKVIIEGNCTCGKNPQISDEEYAQGYRLSCITEVCGDLTVLTSVSSGSKKIASFYDEAEISDFSPLTFIKEAEVQRPSMENSEADFERLRRALGADDLQSLPAALRKLSGTLRAEEWNVKAAVSGSSLIDIIPKNKSIYGLAVDIGTTTVALEIIDLQTGKTIEAASDYNHQIVCGEDVVSRMMYEEENGQERLTELILDTINGLIEPFEEEIHAVCIGGNTTMIHMLLGLETKNIRFEPYVPVTNFPPVWRASDIGIKAFQDAPVYIIPSCAGYVGGDITAGVLASKMQQSEHPSLLIDVGTNGEIALGCRDWLLTCSTSAGPSFEGGDISCGMRGIEGAIDCVKIKDGRAEYSVIGNAEPKGICGSGIIDTVAQLFLDQKVDKKGRIKDGVFSLTEKIFINESDIENVIRTKAAIFAGCCVLLDAVSLDFNDLEKVYIAGGFGNYLDIRNAQVIGLLPPIPYEKFKLLGNASLSGAKSCLLSKVERQKAEDIAHSMTYIDLSSSNSFFDQYSSALFLPHTNEERFYTAGK</sequence>
<dbReference type="InterPro" id="IPR042259">
    <property type="entry name" value="Raco-like_middle_sf"/>
</dbReference>
<dbReference type="InterPro" id="IPR027980">
    <property type="entry name" value="RACo_C"/>
</dbReference>
<name>A0A8J8TE02_9ARCH</name>
<dbReference type="Pfam" id="PF00111">
    <property type="entry name" value="Fer2"/>
    <property type="match status" value="1"/>
</dbReference>
<dbReference type="InterPro" id="IPR001041">
    <property type="entry name" value="2Fe-2S_ferredoxin-type"/>
</dbReference>
<dbReference type="InterPro" id="IPR012675">
    <property type="entry name" value="Beta-grasp_dom_sf"/>
</dbReference>
<dbReference type="Proteomes" id="UP000752814">
    <property type="component" value="Unassembled WGS sequence"/>
</dbReference>
<dbReference type="PANTHER" id="PTHR42895:SF2">
    <property type="entry name" value="IRON-SULFUR CLUSTER PROTEIN"/>
    <property type="match status" value="1"/>
</dbReference>
<dbReference type="InterPro" id="IPR036010">
    <property type="entry name" value="2Fe-2S_ferredoxin-like_sf"/>
</dbReference>
<feature type="domain" description="2Fe-2S ferredoxin-type" evidence="1">
    <location>
        <begin position="3"/>
        <end position="91"/>
    </location>
</feature>
<dbReference type="EMBL" id="LVVT01000002">
    <property type="protein sequence ID" value="TQS84368.1"/>
    <property type="molecule type" value="Genomic_DNA"/>
</dbReference>
<dbReference type="Pfam" id="PF17650">
    <property type="entry name" value="RACo_linker"/>
    <property type="match status" value="1"/>
</dbReference>
<dbReference type="CDD" id="cd00207">
    <property type="entry name" value="fer2"/>
    <property type="match status" value="1"/>
</dbReference>
<protein>
    <recommendedName>
        <fullName evidence="1">2Fe-2S ferredoxin-type domain-containing protein</fullName>
    </recommendedName>
</protein>
<evidence type="ECO:0000313" key="2">
    <source>
        <dbReference type="EMBL" id="TQS84368.1"/>
    </source>
</evidence>
<dbReference type="Gene3D" id="3.10.20.30">
    <property type="match status" value="1"/>
</dbReference>
<dbReference type="InterPro" id="IPR041414">
    <property type="entry name" value="Raco-like_middle"/>
</dbReference>
<dbReference type="PANTHER" id="PTHR42895">
    <property type="entry name" value="IRON-SULFUR CLUSTER-BINDING PROTEIN-RELATED"/>
    <property type="match status" value="1"/>
</dbReference>
<dbReference type="AlphaFoldDB" id="A0A8J8TE02"/>
<comment type="caution">
    <text evidence="2">The sequence shown here is derived from an EMBL/GenBank/DDBJ whole genome shotgun (WGS) entry which is preliminary data.</text>
</comment>
<dbReference type="Pfam" id="PF14574">
    <property type="entry name" value="RACo_C_ter"/>
    <property type="match status" value="1"/>
</dbReference>
<accession>A0A8J8TE02</accession>
<reference evidence="2" key="1">
    <citation type="submission" date="2016-03" db="EMBL/GenBank/DDBJ databases">
        <authorList>
            <person name="Borrel G."/>
            <person name="Mccann A."/>
            <person name="O'Toole P.W."/>
        </authorList>
    </citation>
    <scope>NUCLEOTIDE SEQUENCE</scope>
    <source>
        <strain evidence="2">183</strain>
    </source>
</reference>
<evidence type="ECO:0000259" key="1">
    <source>
        <dbReference type="PROSITE" id="PS51085"/>
    </source>
</evidence>
<proteinExistence type="predicted"/>
<dbReference type="InterPro" id="IPR052911">
    <property type="entry name" value="Corrinoid_activation_enz"/>
</dbReference>
<dbReference type="SUPFAM" id="SSF54292">
    <property type="entry name" value="2Fe-2S ferredoxin-like"/>
    <property type="match status" value="1"/>
</dbReference>
<dbReference type="RefSeq" id="WP_400195322.1">
    <property type="nucleotide sequence ID" value="NZ_CAYAYE010000032.1"/>
</dbReference>
<dbReference type="Gene3D" id="3.30.420.480">
    <property type="entry name" value="Domain of unknown function (DUF4445)"/>
    <property type="match status" value="1"/>
</dbReference>
<dbReference type="Pfam" id="PF17651">
    <property type="entry name" value="Raco_middle"/>
    <property type="match status" value="1"/>
</dbReference>
<gene>
    <name evidence="2" type="ORF">A3207_05910</name>
</gene>